<dbReference type="GO" id="GO:0022857">
    <property type="term" value="F:transmembrane transporter activity"/>
    <property type="evidence" value="ECO:0007669"/>
    <property type="project" value="InterPro"/>
</dbReference>
<keyword evidence="11" id="KW-1185">Reference proteome</keyword>
<dbReference type="GO" id="GO:0005886">
    <property type="term" value="C:plasma membrane"/>
    <property type="evidence" value="ECO:0007669"/>
    <property type="project" value="UniProtKB-SubCell"/>
</dbReference>
<evidence type="ECO:0000313" key="10">
    <source>
        <dbReference type="EMBL" id="SJM28104.1"/>
    </source>
</evidence>
<feature type="transmembrane region" description="Helical" evidence="9">
    <location>
        <begin position="134"/>
        <end position="157"/>
    </location>
</feature>
<feature type="transmembrane region" description="Helical" evidence="9">
    <location>
        <begin position="223"/>
        <end position="247"/>
    </location>
</feature>
<feature type="transmembrane region" description="Helical" evidence="9">
    <location>
        <begin position="188"/>
        <end position="211"/>
    </location>
</feature>
<dbReference type="PANTHER" id="PTHR11795">
    <property type="entry name" value="BRANCHED-CHAIN AMINO ACID TRANSPORT SYSTEM PERMEASE PROTEIN LIVH"/>
    <property type="match status" value="1"/>
</dbReference>
<evidence type="ECO:0000256" key="3">
    <source>
        <dbReference type="ARBA" id="ARBA00022475"/>
    </source>
</evidence>
<feature type="transmembrane region" description="Helical" evidence="9">
    <location>
        <begin position="259"/>
        <end position="277"/>
    </location>
</feature>
<evidence type="ECO:0000256" key="5">
    <source>
        <dbReference type="ARBA" id="ARBA00022970"/>
    </source>
</evidence>
<dbReference type="Pfam" id="PF02653">
    <property type="entry name" value="BPD_transp_2"/>
    <property type="match status" value="1"/>
</dbReference>
<dbReference type="AlphaFoldDB" id="A0A2P9AAG1"/>
<proteinExistence type="inferred from homology"/>
<keyword evidence="4 9" id="KW-0812">Transmembrane</keyword>
<evidence type="ECO:0000256" key="1">
    <source>
        <dbReference type="ARBA" id="ARBA00004651"/>
    </source>
</evidence>
<dbReference type="CDD" id="cd06582">
    <property type="entry name" value="TM_PBP1_LivH_like"/>
    <property type="match status" value="1"/>
</dbReference>
<dbReference type="EMBL" id="FUIG01000013">
    <property type="protein sequence ID" value="SJM28104.1"/>
    <property type="molecule type" value="Genomic_DNA"/>
</dbReference>
<feature type="transmembrane region" description="Helical" evidence="9">
    <location>
        <begin position="96"/>
        <end position="114"/>
    </location>
</feature>
<keyword evidence="7 9" id="KW-0472">Membrane</keyword>
<evidence type="ECO:0000256" key="6">
    <source>
        <dbReference type="ARBA" id="ARBA00022989"/>
    </source>
</evidence>
<reference evidence="11" key="1">
    <citation type="submission" date="2016-12" db="EMBL/GenBank/DDBJ databases">
        <authorList>
            <person name="Brunel B."/>
        </authorList>
    </citation>
    <scope>NUCLEOTIDE SEQUENCE [LARGE SCALE GENOMIC DNA]</scope>
</reference>
<accession>A0A2P9AAG1</accession>
<feature type="transmembrane region" description="Helical" evidence="9">
    <location>
        <begin position="55"/>
        <end position="76"/>
    </location>
</feature>
<dbReference type="InterPro" id="IPR001851">
    <property type="entry name" value="ABC_transp_permease"/>
</dbReference>
<dbReference type="PANTHER" id="PTHR11795:SF452">
    <property type="entry name" value="ABC TRANSPORTER PERMEASE PROTEIN"/>
    <property type="match status" value="1"/>
</dbReference>
<keyword evidence="6 9" id="KW-1133">Transmembrane helix</keyword>
<evidence type="ECO:0000256" key="4">
    <source>
        <dbReference type="ARBA" id="ARBA00022692"/>
    </source>
</evidence>
<comment type="subcellular location">
    <subcellularLocation>
        <location evidence="1">Cell membrane</location>
        <topology evidence="1">Multi-pass membrane protein</topology>
    </subcellularLocation>
</comment>
<dbReference type="InterPro" id="IPR052157">
    <property type="entry name" value="BCAA_transport_permease"/>
</dbReference>
<evidence type="ECO:0000313" key="11">
    <source>
        <dbReference type="Proteomes" id="UP000245698"/>
    </source>
</evidence>
<keyword evidence="3" id="KW-1003">Cell membrane</keyword>
<comment type="similarity">
    <text evidence="8">Belongs to the binding-protein-dependent transport system permease family. LivHM subfamily.</text>
</comment>
<evidence type="ECO:0000256" key="7">
    <source>
        <dbReference type="ARBA" id="ARBA00023136"/>
    </source>
</evidence>
<evidence type="ECO:0000256" key="2">
    <source>
        <dbReference type="ARBA" id="ARBA00022448"/>
    </source>
</evidence>
<name>A0A2P9AAG1_9HYPH</name>
<sequence length="288" mass="30507">MEQVIANGLYLGAQYALIALGLTLIFALMNVLNFAHGQMYVLGGFVTYTVYGQLGMPFVVALVASGITLLVIGALVEKFLFRTVIKRSVREESTMLLAAAVAFFLDAVILLLFGEKQRGVPKIVNGVFVSDSLIMPYDRLLVGALAILFIASFVLFMQYSKPGRAMRALAQDRVAAQLMGVEVDRYSMIGFALGAMLAGIVGGLLVAITGVNSGIGGPISIKAFLMVMIGGAGVVSGAIAGGFILGMMESVGLTVLRQYGDVTYLVIFAALMVFLSIRPNGLMGKPWG</sequence>
<protein>
    <submittedName>
        <fullName evidence="10">Branched-chain amino acid ABC transporter permease</fullName>
    </submittedName>
</protein>
<feature type="transmembrane region" description="Helical" evidence="9">
    <location>
        <begin position="12"/>
        <end position="35"/>
    </location>
</feature>
<gene>
    <name evidence="10" type="ORF">BQ8482_110034</name>
</gene>
<dbReference type="Proteomes" id="UP000245698">
    <property type="component" value="Unassembled WGS sequence"/>
</dbReference>
<organism evidence="10 11">
    <name type="scientific">Mesorhizobium delmotii</name>
    <dbReference type="NCBI Taxonomy" id="1631247"/>
    <lineage>
        <taxon>Bacteria</taxon>
        <taxon>Pseudomonadati</taxon>
        <taxon>Pseudomonadota</taxon>
        <taxon>Alphaproteobacteria</taxon>
        <taxon>Hyphomicrobiales</taxon>
        <taxon>Phyllobacteriaceae</taxon>
        <taxon>Mesorhizobium</taxon>
    </lineage>
</organism>
<evidence type="ECO:0000256" key="8">
    <source>
        <dbReference type="ARBA" id="ARBA00037998"/>
    </source>
</evidence>
<dbReference type="GO" id="GO:0006865">
    <property type="term" value="P:amino acid transport"/>
    <property type="evidence" value="ECO:0007669"/>
    <property type="project" value="UniProtKB-KW"/>
</dbReference>
<keyword evidence="5" id="KW-0029">Amino-acid transport</keyword>
<dbReference type="RefSeq" id="WP_123145977.1">
    <property type="nucleotide sequence ID" value="NZ_FUIG01000013.1"/>
</dbReference>
<keyword evidence="2" id="KW-0813">Transport</keyword>
<evidence type="ECO:0000256" key="9">
    <source>
        <dbReference type="SAM" id="Phobius"/>
    </source>
</evidence>